<keyword evidence="5" id="KW-0812">Transmembrane</keyword>
<feature type="region of interest" description="Disordered" evidence="4">
    <location>
        <begin position="210"/>
        <end position="229"/>
    </location>
</feature>
<dbReference type="PANTHER" id="PTHR45911:SF4">
    <property type="entry name" value="MULTIPLE C2 AND TRANSMEMBRANE DOMAIN-CONTAINING PROTEIN"/>
    <property type="match status" value="1"/>
</dbReference>
<accession>A0A7S3L1G3</accession>
<evidence type="ECO:0000259" key="6">
    <source>
        <dbReference type="PROSITE" id="PS50004"/>
    </source>
</evidence>
<feature type="domain" description="C2" evidence="6">
    <location>
        <begin position="9"/>
        <end position="140"/>
    </location>
</feature>
<feature type="compositionally biased region" description="Basic and acidic residues" evidence="4">
    <location>
        <begin position="210"/>
        <end position="225"/>
    </location>
</feature>
<dbReference type="SMART" id="SM00239">
    <property type="entry name" value="C2"/>
    <property type="match status" value="2"/>
</dbReference>
<feature type="coiled-coil region" evidence="3">
    <location>
        <begin position="580"/>
        <end position="620"/>
    </location>
</feature>
<evidence type="ECO:0000256" key="3">
    <source>
        <dbReference type="SAM" id="Coils"/>
    </source>
</evidence>
<dbReference type="Gene3D" id="2.60.40.150">
    <property type="entry name" value="C2 domain"/>
    <property type="match status" value="2"/>
</dbReference>
<dbReference type="SUPFAM" id="SSF49562">
    <property type="entry name" value="C2 domain (Calcium/lipid-binding domain, CaLB)"/>
    <property type="match status" value="2"/>
</dbReference>
<dbReference type="EMBL" id="HBIM01004201">
    <property type="protein sequence ID" value="CAE0405582.1"/>
    <property type="molecule type" value="Transcribed_RNA"/>
</dbReference>
<dbReference type="GO" id="GO:0016020">
    <property type="term" value="C:membrane"/>
    <property type="evidence" value="ECO:0007669"/>
    <property type="project" value="TreeGrafter"/>
</dbReference>
<keyword evidence="2" id="KW-0106">Calcium</keyword>
<keyword evidence="1" id="KW-0479">Metal-binding</keyword>
<dbReference type="AlphaFoldDB" id="A0A7S3L1G3"/>
<feature type="transmembrane region" description="Helical" evidence="5">
    <location>
        <begin position="690"/>
        <end position="712"/>
    </location>
</feature>
<dbReference type="CDD" id="cd00030">
    <property type="entry name" value="C2"/>
    <property type="match status" value="2"/>
</dbReference>
<feature type="transmembrane region" description="Helical" evidence="5">
    <location>
        <begin position="665"/>
        <end position="684"/>
    </location>
</feature>
<keyword evidence="5" id="KW-0472">Membrane</keyword>
<name>A0A7S3L1G3_9STRA</name>
<gene>
    <name evidence="7" type="ORF">ACOF00016_LOCUS3592</name>
</gene>
<feature type="transmembrane region" description="Helical" evidence="5">
    <location>
        <begin position="521"/>
        <end position="538"/>
    </location>
</feature>
<proteinExistence type="predicted"/>
<evidence type="ECO:0000256" key="2">
    <source>
        <dbReference type="ARBA" id="ARBA00022837"/>
    </source>
</evidence>
<dbReference type="GO" id="GO:0005509">
    <property type="term" value="F:calcium ion binding"/>
    <property type="evidence" value="ECO:0007669"/>
    <property type="project" value="TreeGrafter"/>
</dbReference>
<evidence type="ECO:0000256" key="4">
    <source>
        <dbReference type="SAM" id="MobiDB-lite"/>
    </source>
</evidence>
<evidence type="ECO:0000256" key="1">
    <source>
        <dbReference type="ARBA" id="ARBA00022723"/>
    </source>
</evidence>
<dbReference type="PANTHER" id="PTHR45911">
    <property type="entry name" value="C2 DOMAIN-CONTAINING PROTEIN"/>
    <property type="match status" value="1"/>
</dbReference>
<dbReference type="InterPro" id="IPR000008">
    <property type="entry name" value="C2_dom"/>
</dbReference>
<reference evidence="7" key="1">
    <citation type="submission" date="2021-01" db="EMBL/GenBank/DDBJ databases">
        <authorList>
            <person name="Corre E."/>
            <person name="Pelletier E."/>
            <person name="Niang G."/>
            <person name="Scheremetjew M."/>
            <person name="Finn R."/>
            <person name="Kale V."/>
            <person name="Holt S."/>
            <person name="Cochrane G."/>
            <person name="Meng A."/>
            <person name="Brown T."/>
            <person name="Cohen L."/>
        </authorList>
    </citation>
    <scope>NUCLEOTIDE SEQUENCE</scope>
    <source>
        <strain evidence="7">CCMP127</strain>
    </source>
</reference>
<evidence type="ECO:0000313" key="7">
    <source>
        <dbReference type="EMBL" id="CAE0405582.1"/>
    </source>
</evidence>
<keyword evidence="3" id="KW-0175">Coiled coil</keyword>
<sequence>MQEIEEVDKDGNVEVAAQVNDDTQNDKEKLHIRILVDIVRGSNLPATDPIRGTSDPFVVVYMHGKEVHKTEHVNTDLNPIWTIKTASLFMLEMTAKEFFLSDDMTLIIKDYDALQSNNVMGYVKVPHKDLLFGTGKRKGYQIETYNGHKTRNTDRPPMLYLRFKQATEDDIQFVNAYKQHGFGFGLYADEAYWPLHKRCSTTLTRMHKTVEDERKTRVMPEPDPDRPEEETMWMTSEQIQDEALKDSTNWIQAGSGELGTLYFELIGCDNLPDMDSVVPGDGNAMTCVKIDSFACIVYEDSVVNTDVIPNCSSPRWMPWTYRAFKFQMSHPATDVLLGIFDHDNAYNPAQVVSRVTGVSKLHDAAGRVVIELSKLQPDTTYVLTYPLYYGGTEEDRKTTKGTVTVRLRMEFPSLRRVLLTALSPPKNNVVAMRKKSQWSVAQYTAHGAVDNEKFSIGTMTRYIEELEGYLDLLETLRNALWHIWLWRGHCKISFGGRTFDLPLHSITAYIWAIKLSWNYDLLPSFIFFSIGWIMLASLEQVNGHPSRWHRSPLYTDFLRRLIWDTSAKEKVESGENAEAIQRYDEQIKQKQEDRKKKRKLEQAEQLKIQKEVEARMKEAEKAETSGFDKTEGFFGLNLRPLKPILYPYQKMMRGYIQTGRMAKNIVLWYESYYAFWLTTIAFVLSTVSYFIPWSFVLTWSFRVIVIVGLGPWMKIVDMVCFRADPNLSVEEQEEAFAQHIQARYEETLQSTDFYQIRSERANKLNDMRQFMFGMHLLRVPMLHTDIVFDVPTPASSAEPVFSAASAVPVKHRKFGQFLEGDMIPKREVELQAEKAHTVDPSMIMGERMFSQAHRAAGAAVGTAVGMPTKLAGNVAGVFRRVGRKALKMD</sequence>
<dbReference type="PROSITE" id="PS50004">
    <property type="entry name" value="C2"/>
    <property type="match status" value="1"/>
</dbReference>
<dbReference type="InterPro" id="IPR035892">
    <property type="entry name" value="C2_domain_sf"/>
</dbReference>
<protein>
    <recommendedName>
        <fullName evidence="6">C2 domain-containing protein</fullName>
    </recommendedName>
</protein>
<keyword evidence="5" id="KW-1133">Transmembrane helix</keyword>
<organism evidence="7">
    <name type="scientific">Amphora coffeiformis</name>
    <dbReference type="NCBI Taxonomy" id="265554"/>
    <lineage>
        <taxon>Eukaryota</taxon>
        <taxon>Sar</taxon>
        <taxon>Stramenopiles</taxon>
        <taxon>Ochrophyta</taxon>
        <taxon>Bacillariophyta</taxon>
        <taxon>Bacillariophyceae</taxon>
        <taxon>Bacillariophycidae</taxon>
        <taxon>Thalassiophysales</taxon>
        <taxon>Catenulaceae</taxon>
        <taxon>Amphora</taxon>
    </lineage>
</organism>
<dbReference type="Pfam" id="PF00168">
    <property type="entry name" value="C2"/>
    <property type="match status" value="2"/>
</dbReference>
<evidence type="ECO:0000256" key="5">
    <source>
        <dbReference type="SAM" id="Phobius"/>
    </source>
</evidence>